<dbReference type="OrthoDB" id="158360at2759"/>
<dbReference type="HOGENOM" id="CLU_078260_1_0_1"/>
<dbReference type="GeneID" id="18872270"/>
<evidence type="ECO:0000256" key="8">
    <source>
        <dbReference type="ARBA" id="ARBA00023034"/>
    </source>
</evidence>
<dbReference type="GO" id="GO:0012507">
    <property type="term" value="C:ER to Golgi transport vesicle membrane"/>
    <property type="evidence" value="ECO:0007669"/>
    <property type="project" value="TreeGrafter"/>
</dbReference>
<evidence type="ECO:0000256" key="11">
    <source>
        <dbReference type="ARBA" id="ARBA00040957"/>
    </source>
</evidence>
<comment type="subcellular location">
    <subcellularLocation>
        <location evidence="1">Endoplasmic reticulum membrane</location>
        <topology evidence="1">Single-pass type IV membrane protein</topology>
    </subcellularLocation>
    <subcellularLocation>
        <location evidence="2">Golgi apparatus membrane</location>
        <topology evidence="2">Single-pass type IV membrane protein</topology>
    </subcellularLocation>
</comment>
<dbReference type="GO" id="GO:0031902">
    <property type="term" value="C:late endosome membrane"/>
    <property type="evidence" value="ECO:0007669"/>
    <property type="project" value="TreeGrafter"/>
</dbReference>
<feature type="transmembrane region" description="Helical" evidence="14">
    <location>
        <begin position="206"/>
        <end position="223"/>
    </location>
</feature>
<accession>G3AF80</accession>
<dbReference type="GO" id="GO:0015031">
    <property type="term" value="P:protein transport"/>
    <property type="evidence" value="ECO:0007669"/>
    <property type="project" value="UniProtKB-KW"/>
</dbReference>
<dbReference type="GO" id="GO:0006888">
    <property type="term" value="P:endoplasmic reticulum to Golgi vesicle-mediated transport"/>
    <property type="evidence" value="ECO:0007669"/>
    <property type="project" value="TreeGrafter"/>
</dbReference>
<keyword evidence="6 12" id="KW-0653">Protein transport</keyword>
<evidence type="ECO:0000313" key="16">
    <source>
        <dbReference type="Proteomes" id="UP000000709"/>
    </source>
</evidence>
<dbReference type="GO" id="GO:0005484">
    <property type="term" value="F:SNAP receptor activity"/>
    <property type="evidence" value="ECO:0007669"/>
    <property type="project" value="InterPro"/>
</dbReference>
<dbReference type="OMA" id="FCWLVIH"/>
<dbReference type="KEGG" id="spaa:SPAPADRAFT_57961"/>
<dbReference type="GO" id="GO:0006906">
    <property type="term" value="P:vesicle fusion"/>
    <property type="evidence" value="ECO:0007669"/>
    <property type="project" value="TreeGrafter"/>
</dbReference>
<evidence type="ECO:0000256" key="4">
    <source>
        <dbReference type="ARBA" id="ARBA00022692"/>
    </source>
</evidence>
<dbReference type="PANTHER" id="PTHR21230">
    <property type="entry name" value="VESICLE TRANSPORT V-SNARE PROTEIN VTI1-RELATED"/>
    <property type="match status" value="1"/>
</dbReference>
<dbReference type="Proteomes" id="UP000000709">
    <property type="component" value="Unassembled WGS sequence"/>
</dbReference>
<comment type="similarity">
    <text evidence="10 12">Belongs to the BOS1 family.</text>
</comment>
<dbReference type="EMBL" id="GL996499">
    <property type="protein sequence ID" value="EGW34869.1"/>
    <property type="molecule type" value="Genomic_DNA"/>
</dbReference>
<name>G3AF80_SPAPN</name>
<dbReference type="Pfam" id="PF12352">
    <property type="entry name" value="V-SNARE_C"/>
    <property type="match status" value="1"/>
</dbReference>
<dbReference type="PANTHER" id="PTHR21230:SF1">
    <property type="entry name" value="GOLGI SNAP RECEPTOR COMPLEX MEMBER 2"/>
    <property type="match status" value="1"/>
</dbReference>
<evidence type="ECO:0000256" key="12">
    <source>
        <dbReference type="PIRNR" id="PIRNR028865"/>
    </source>
</evidence>
<evidence type="ECO:0000256" key="10">
    <source>
        <dbReference type="ARBA" id="ARBA00037983"/>
    </source>
</evidence>
<protein>
    <recommendedName>
        <fullName evidence="11 12">Protein transport protein BOS1</fullName>
    </recommendedName>
</protein>
<sequence length="227" mass="26734">MNSIYNHGVKQTQTITKDLSEFEQNLSTSPLSLQGAITTSITVFKKTIKEYHDLLEKSKNDPSYPKHESRFQKFSHDVHEFQTKFESLKLQRDTIVQESNKQELFGRRHTHNSTTSSDNPYDTTNQQQQSYMSYQEGLYKEKDALSRGTEQLDHILEMGQQAFEDIVDQNEVLRRLQTKFEESLVVLGVSRGTIRSIERRAKQDKWLFWFCVVVMLVSFYYIVKIFR</sequence>
<keyword evidence="8" id="KW-0333">Golgi apparatus</keyword>
<proteinExistence type="inferred from homology"/>
<feature type="compositionally biased region" description="Polar residues" evidence="13">
    <location>
        <begin position="112"/>
        <end position="125"/>
    </location>
</feature>
<evidence type="ECO:0000256" key="13">
    <source>
        <dbReference type="SAM" id="MobiDB-lite"/>
    </source>
</evidence>
<dbReference type="GO" id="GO:0005789">
    <property type="term" value="C:endoplasmic reticulum membrane"/>
    <property type="evidence" value="ECO:0007669"/>
    <property type="project" value="UniProtKB-SubCell"/>
</dbReference>
<evidence type="ECO:0000256" key="2">
    <source>
        <dbReference type="ARBA" id="ARBA00004409"/>
    </source>
</evidence>
<evidence type="ECO:0000256" key="5">
    <source>
        <dbReference type="ARBA" id="ARBA00022892"/>
    </source>
</evidence>
<dbReference type="FunCoup" id="G3AF80">
    <property type="interactions" value="61"/>
</dbReference>
<keyword evidence="7 14" id="KW-1133">Transmembrane helix</keyword>
<evidence type="ECO:0000256" key="7">
    <source>
        <dbReference type="ARBA" id="ARBA00022989"/>
    </source>
</evidence>
<feature type="region of interest" description="Disordered" evidence="13">
    <location>
        <begin position="99"/>
        <end position="125"/>
    </location>
</feature>
<keyword evidence="4 14" id="KW-0812">Transmembrane</keyword>
<organism evidence="16">
    <name type="scientific">Spathaspora passalidarum (strain NRRL Y-27907 / 11-Y1)</name>
    <dbReference type="NCBI Taxonomy" id="619300"/>
    <lineage>
        <taxon>Eukaryota</taxon>
        <taxon>Fungi</taxon>
        <taxon>Dikarya</taxon>
        <taxon>Ascomycota</taxon>
        <taxon>Saccharomycotina</taxon>
        <taxon>Pichiomycetes</taxon>
        <taxon>Debaryomycetaceae</taxon>
        <taxon>Spathaspora</taxon>
    </lineage>
</organism>
<gene>
    <name evidence="15" type="ORF">SPAPADRAFT_57961</name>
</gene>
<dbReference type="Gene3D" id="1.20.5.110">
    <property type="match status" value="1"/>
</dbReference>
<keyword evidence="16" id="KW-1185">Reference proteome</keyword>
<keyword evidence="9 12" id="KW-0472">Membrane</keyword>
<dbReference type="PIRSF" id="PIRSF028865">
    <property type="entry name" value="Membrin-2"/>
    <property type="match status" value="1"/>
</dbReference>
<dbReference type="AlphaFoldDB" id="G3AF80"/>
<reference evidence="15 16" key="1">
    <citation type="journal article" date="2011" name="Proc. Natl. Acad. Sci. U.S.A.">
        <title>Comparative genomics of xylose-fermenting fungi for enhanced biofuel production.</title>
        <authorList>
            <person name="Wohlbach D.J."/>
            <person name="Kuo A."/>
            <person name="Sato T.K."/>
            <person name="Potts K.M."/>
            <person name="Salamov A.A."/>
            <person name="LaButti K.M."/>
            <person name="Sun H."/>
            <person name="Clum A."/>
            <person name="Pangilinan J.L."/>
            <person name="Lindquist E.A."/>
            <person name="Lucas S."/>
            <person name="Lapidus A."/>
            <person name="Jin M."/>
            <person name="Gunawan C."/>
            <person name="Balan V."/>
            <person name="Dale B.E."/>
            <person name="Jeffries T.W."/>
            <person name="Zinkel R."/>
            <person name="Barry K.W."/>
            <person name="Grigoriev I.V."/>
            <person name="Gasch A.P."/>
        </authorList>
    </citation>
    <scope>NUCLEOTIDE SEQUENCE [LARGE SCALE GENOMIC DNA]</scope>
    <source>
        <strain evidence="16">NRRL Y-27907 / 11-Y1</strain>
    </source>
</reference>
<keyword evidence="3 12" id="KW-0813">Transport</keyword>
<evidence type="ECO:0000256" key="9">
    <source>
        <dbReference type="ARBA" id="ARBA00023136"/>
    </source>
</evidence>
<evidence type="ECO:0000256" key="6">
    <source>
        <dbReference type="ARBA" id="ARBA00022927"/>
    </source>
</evidence>
<evidence type="ECO:0000256" key="14">
    <source>
        <dbReference type="SAM" id="Phobius"/>
    </source>
</evidence>
<dbReference type="InParanoid" id="G3AF80"/>
<dbReference type="InterPro" id="IPR027027">
    <property type="entry name" value="GOSR2/Membrin/Bos1"/>
</dbReference>
<dbReference type="GO" id="GO:0000149">
    <property type="term" value="F:SNARE binding"/>
    <property type="evidence" value="ECO:0007669"/>
    <property type="project" value="TreeGrafter"/>
</dbReference>
<comment type="function">
    <text evidence="12">SNARE required for protein transport between the ER and the Golgi complex.</text>
</comment>
<dbReference type="STRING" id="619300.G3AF80"/>
<dbReference type="eggNOG" id="KOG3251">
    <property type="taxonomic scope" value="Eukaryota"/>
</dbReference>
<dbReference type="GO" id="GO:0031201">
    <property type="term" value="C:SNARE complex"/>
    <property type="evidence" value="ECO:0007669"/>
    <property type="project" value="TreeGrafter"/>
</dbReference>
<dbReference type="RefSeq" id="XP_007372281.1">
    <property type="nucleotide sequence ID" value="XM_007372219.1"/>
</dbReference>
<evidence type="ECO:0000256" key="3">
    <source>
        <dbReference type="ARBA" id="ARBA00022448"/>
    </source>
</evidence>
<evidence type="ECO:0000256" key="1">
    <source>
        <dbReference type="ARBA" id="ARBA00004163"/>
    </source>
</evidence>
<evidence type="ECO:0000313" key="15">
    <source>
        <dbReference type="EMBL" id="EGW34869.1"/>
    </source>
</evidence>
<keyword evidence="5" id="KW-0931">ER-Golgi transport</keyword>
<dbReference type="GO" id="GO:0000139">
    <property type="term" value="C:Golgi membrane"/>
    <property type="evidence" value="ECO:0007669"/>
    <property type="project" value="UniProtKB-SubCell"/>
</dbReference>